<dbReference type="AlphaFoldDB" id="A0A5C5Z9L1"/>
<sequence>MKFPILILFLLIATKPLVVLAQIEIDPGRPTGATVQYFGWDLKGWKDNTSTPDRAATLYKDTPANIVRIPIEAFAHREDGSIDPGPYGPMLKSLGNIRSLNPDVKIFASLKLAKEKTFPAWVESDEVASIFGAKVKRPVPEKYARLVADYVEWLRKNRIAIDFLGLNNEISGALTPQHYLATARALDMELANRKVPKEFRSFQYIGAECFGVATSVRYAQSIRAGRGLEYADIWGTHFYPDLKSGSIDDWRQLFEITRGRPLWHTELHVRSSPEPAEHIAAVRDGLAILFATNQLGAEGYIWWARGFQDDPTNLIRRKAIGSLLGGSCIYTSGRYKAKDNEPDAYLAQGTRVGETVWVWFFNPRSKIAEMPILLKRGIAVEASCEYWAGGNTEATKTSGTLEVDSRNGKYFALKNVPATSIVLLKIDLKNTSRSPSKAEDSLVAERVWRSSVPQSQPVKASLESVEKGVGLFRQADGRTFKYRLNKLSAEDRKIAENAASKKGLE</sequence>
<dbReference type="EMBL" id="SJPJ01000001">
    <property type="protein sequence ID" value="TWT83888.1"/>
    <property type="molecule type" value="Genomic_DNA"/>
</dbReference>
<organism evidence="1 2">
    <name type="scientific">Novipirellula herctigrandis</name>
    <dbReference type="NCBI Taxonomy" id="2527986"/>
    <lineage>
        <taxon>Bacteria</taxon>
        <taxon>Pseudomonadati</taxon>
        <taxon>Planctomycetota</taxon>
        <taxon>Planctomycetia</taxon>
        <taxon>Pirellulales</taxon>
        <taxon>Pirellulaceae</taxon>
        <taxon>Novipirellula</taxon>
    </lineage>
</organism>
<dbReference type="Proteomes" id="UP000315010">
    <property type="component" value="Unassembled WGS sequence"/>
</dbReference>
<dbReference type="Gene3D" id="3.20.20.80">
    <property type="entry name" value="Glycosidases"/>
    <property type="match status" value="1"/>
</dbReference>
<name>A0A5C5Z9L1_9BACT</name>
<protein>
    <recommendedName>
        <fullName evidence="3">Asl1-like glycosyl hydrolase catalytic domain-containing protein</fullName>
    </recommendedName>
</protein>
<dbReference type="OrthoDB" id="1411133at2"/>
<dbReference type="SUPFAM" id="SSF51445">
    <property type="entry name" value="(Trans)glycosidases"/>
    <property type="match status" value="1"/>
</dbReference>
<dbReference type="RefSeq" id="WP_146401317.1">
    <property type="nucleotide sequence ID" value="NZ_SJPJ01000001.1"/>
</dbReference>
<evidence type="ECO:0000313" key="2">
    <source>
        <dbReference type="Proteomes" id="UP000315010"/>
    </source>
</evidence>
<proteinExistence type="predicted"/>
<comment type="caution">
    <text evidence="1">The sequence shown here is derived from an EMBL/GenBank/DDBJ whole genome shotgun (WGS) entry which is preliminary data.</text>
</comment>
<evidence type="ECO:0000313" key="1">
    <source>
        <dbReference type="EMBL" id="TWT83888.1"/>
    </source>
</evidence>
<keyword evidence="2" id="KW-1185">Reference proteome</keyword>
<accession>A0A5C5Z9L1</accession>
<evidence type="ECO:0008006" key="3">
    <source>
        <dbReference type="Google" id="ProtNLM"/>
    </source>
</evidence>
<reference evidence="1 2" key="1">
    <citation type="submission" date="2019-02" db="EMBL/GenBank/DDBJ databases">
        <title>Deep-cultivation of Planctomycetes and their phenomic and genomic characterization uncovers novel biology.</title>
        <authorList>
            <person name="Wiegand S."/>
            <person name="Jogler M."/>
            <person name="Boedeker C."/>
            <person name="Pinto D."/>
            <person name="Vollmers J."/>
            <person name="Rivas-Marin E."/>
            <person name="Kohn T."/>
            <person name="Peeters S.H."/>
            <person name="Heuer A."/>
            <person name="Rast P."/>
            <person name="Oberbeckmann S."/>
            <person name="Bunk B."/>
            <person name="Jeske O."/>
            <person name="Meyerdierks A."/>
            <person name="Storesund J.E."/>
            <person name="Kallscheuer N."/>
            <person name="Luecker S."/>
            <person name="Lage O.M."/>
            <person name="Pohl T."/>
            <person name="Merkel B.J."/>
            <person name="Hornburger P."/>
            <person name="Mueller R.-W."/>
            <person name="Bruemmer F."/>
            <person name="Labrenz M."/>
            <person name="Spormann A.M."/>
            <person name="Op Den Camp H."/>
            <person name="Overmann J."/>
            <person name="Amann R."/>
            <person name="Jetten M.S.M."/>
            <person name="Mascher T."/>
            <person name="Medema M.H."/>
            <person name="Devos D.P."/>
            <person name="Kaster A.-K."/>
            <person name="Ovreas L."/>
            <person name="Rohde M."/>
            <person name="Galperin M.Y."/>
            <person name="Jogler C."/>
        </authorList>
    </citation>
    <scope>NUCLEOTIDE SEQUENCE [LARGE SCALE GENOMIC DNA]</scope>
    <source>
        <strain evidence="1 2">CA13</strain>
    </source>
</reference>
<gene>
    <name evidence="1" type="ORF">CA13_53610</name>
</gene>
<dbReference type="InterPro" id="IPR017853">
    <property type="entry name" value="GH"/>
</dbReference>